<evidence type="ECO:0000313" key="10">
    <source>
        <dbReference type="EMBL" id="TIC60512.1"/>
    </source>
</evidence>
<dbReference type="SUPFAM" id="SSF57701">
    <property type="entry name" value="Zn2/Cys6 DNA-binding domain"/>
    <property type="match status" value="1"/>
</dbReference>
<dbReference type="PANTHER" id="PTHR47338">
    <property type="entry name" value="ZN(II)2CYS6 TRANSCRIPTION FACTOR (EUROFUNG)-RELATED"/>
    <property type="match status" value="1"/>
</dbReference>
<dbReference type="CDD" id="cd00067">
    <property type="entry name" value="GAL4"/>
    <property type="match status" value="1"/>
</dbReference>
<dbReference type="EMBL" id="SPRO01000014">
    <property type="protein sequence ID" value="TIC31181.1"/>
    <property type="molecule type" value="Genomic_DNA"/>
</dbReference>
<dbReference type="EMBL" id="SPRH01000077">
    <property type="protein sequence ID" value="TIB95896.1"/>
    <property type="molecule type" value="Genomic_DNA"/>
</dbReference>
<dbReference type="EMBL" id="SPRV01000039">
    <property type="protein sequence ID" value="TIC60512.1"/>
    <property type="molecule type" value="Genomic_DNA"/>
</dbReference>
<dbReference type="PANTHER" id="PTHR47338:SF20">
    <property type="entry name" value="ZN(II)2CYS6 TRANSCRIPTION FACTOR (EUROFUNG)"/>
    <property type="match status" value="1"/>
</dbReference>
<dbReference type="OrthoDB" id="39175at2759"/>
<dbReference type="Pfam" id="PF04082">
    <property type="entry name" value="Fungal_trans"/>
    <property type="match status" value="1"/>
</dbReference>
<dbReference type="Proteomes" id="UP000305362">
    <property type="component" value="Unassembled WGS sequence"/>
</dbReference>
<evidence type="ECO:0000256" key="4">
    <source>
        <dbReference type="ARBA" id="ARBA00023163"/>
    </source>
</evidence>
<dbReference type="InterPro" id="IPR001138">
    <property type="entry name" value="Zn2Cys6_DnaBD"/>
</dbReference>
<comment type="subcellular location">
    <subcellularLocation>
        <location evidence="1">Nucleus</location>
    </subcellularLocation>
</comment>
<dbReference type="GO" id="GO:0000981">
    <property type="term" value="F:DNA-binding transcription factor activity, RNA polymerase II-specific"/>
    <property type="evidence" value="ECO:0007669"/>
    <property type="project" value="InterPro"/>
</dbReference>
<evidence type="ECO:0000256" key="5">
    <source>
        <dbReference type="ARBA" id="ARBA00023242"/>
    </source>
</evidence>
<keyword evidence="5" id="KW-0539">Nucleus</keyword>
<evidence type="ECO:0000313" key="12">
    <source>
        <dbReference type="EMBL" id="TIC69097.1"/>
    </source>
</evidence>
<gene>
    <name evidence="11" type="ORF">E3Q01_01314</name>
    <name evidence="12" type="ORF">E3Q02_01028</name>
    <name evidence="10" type="ORF">E3Q03_03162</name>
    <name evidence="9" type="ORF">E3Q10_01840</name>
    <name evidence="8" type="ORF">E3Q17_04105</name>
    <name evidence="7" type="ORF">E3Q22_01878</name>
</gene>
<evidence type="ECO:0000259" key="6">
    <source>
        <dbReference type="PROSITE" id="PS50048"/>
    </source>
</evidence>
<evidence type="ECO:0000313" key="13">
    <source>
        <dbReference type="Proteomes" id="UP000305362"/>
    </source>
</evidence>
<dbReference type="Pfam" id="PF00172">
    <property type="entry name" value="Zn_clus"/>
    <property type="match status" value="1"/>
</dbReference>
<evidence type="ECO:0000313" key="18">
    <source>
        <dbReference type="Proteomes" id="UP000310708"/>
    </source>
</evidence>
<dbReference type="GO" id="GO:0008270">
    <property type="term" value="F:zinc ion binding"/>
    <property type="evidence" value="ECO:0007669"/>
    <property type="project" value="InterPro"/>
</dbReference>
<evidence type="ECO:0000313" key="7">
    <source>
        <dbReference type="EMBL" id="TIB80530.1"/>
    </source>
</evidence>
<keyword evidence="4" id="KW-0804">Transcription</keyword>
<evidence type="ECO:0000313" key="11">
    <source>
        <dbReference type="EMBL" id="TIC67500.1"/>
    </source>
</evidence>
<evidence type="ECO:0000256" key="2">
    <source>
        <dbReference type="ARBA" id="ARBA00022723"/>
    </source>
</evidence>
<dbReference type="GO" id="GO:0003677">
    <property type="term" value="F:DNA binding"/>
    <property type="evidence" value="ECO:0007669"/>
    <property type="project" value="InterPro"/>
</dbReference>
<comment type="caution">
    <text evidence="8">The sequence shown here is derived from an EMBL/GenBank/DDBJ whole genome shotgun (WGS) entry which is preliminary data.</text>
</comment>
<proteinExistence type="predicted"/>
<dbReference type="EMBL" id="SPRW01000007">
    <property type="protein sequence ID" value="TIC69097.1"/>
    <property type="molecule type" value="Genomic_DNA"/>
</dbReference>
<keyword evidence="2" id="KW-0479">Metal-binding</keyword>
<evidence type="ECO:0000313" key="17">
    <source>
        <dbReference type="Proteomes" id="UP000310685"/>
    </source>
</evidence>
<evidence type="ECO:0000256" key="3">
    <source>
        <dbReference type="ARBA" id="ARBA00023015"/>
    </source>
</evidence>
<evidence type="ECO:0000313" key="9">
    <source>
        <dbReference type="EMBL" id="TIC31181.1"/>
    </source>
</evidence>
<dbReference type="SMART" id="SM00066">
    <property type="entry name" value="GAL4"/>
    <property type="match status" value="1"/>
</dbReference>
<dbReference type="PROSITE" id="PS50048">
    <property type="entry name" value="ZN2_CY6_FUNGAL_2"/>
    <property type="match status" value="1"/>
</dbReference>
<dbReference type="Proteomes" id="UP000310685">
    <property type="component" value="Unassembled WGS sequence"/>
</dbReference>
<dbReference type="GO" id="GO:0005634">
    <property type="term" value="C:nucleus"/>
    <property type="evidence" value="ECO:0007669"/>
    <property type="project" value="UniProtKB-SubCell"/>
</dbReference>
<dbReference type="Proteomes" id="UP000305647">
    <property type="component" value="Unassembled WGS sequence"/>
</dbReference>
<evidence type="ECO:0000313" key="8">
    <source>
        <dbReference type="EMBL" id="TIB95896.1"/>
    </source>
</evidence>
<evidence type="ECO:0000256" key="1">
    <source>
        <dbReference type="ARBA" id="ARBA00004123"/>
    </source>
</evidence>
<dbReference type="PROSITE" id="PS00463">
    <property type="entry name" value="ZN2_CY6_FUNGAL_1"/>
    <property type="match status" value="1"/>
</dbReference>
<dbReference type="AlphaFoldDB" id="A0A4T0QDZ2"/>
<feature type="domain" description="Zn(2)-C6 fungal-type" evidence="6">
    <location>
        <begin position="11"/>
        <end position="40"/>
    </location>
</feature>
<evidence type="ECO:0000313" key="14">
    <source>
        <dbReference type="Proteomes" id="UP000305647"/>
    </source>
</evidence>
<keyword evidence="3" id="KW-0805">Transcription regulation</keyword>
<dbReference type="EMBL" id="SPRX01000011">
    <property type="protein sequence ID" value="TIC67500.1"/>
    <property type="molecule type" value="Genomic_DNA"/>
</dbReference>
<dbReference type="Proteomes" id="UP000310708">
    <property type="component" value="Unassembled WGS sequence"/>
</dbReference>
<dbReference type="InterPro" id="IPR036864">
    <property type="entry name" value="Zn2-C6_fun-type_DNA-bd_sf"/>
</dbReference>
<name>A0A4T0QDZ2_9BASI</name>
<protein>
    <recommendedName>
        <fullName evidence="6">Zn(2)-C6 fungal-type domain-containing protein</fullName>
    </recommendedName>
</protein>
<dbReference type="Proteomes" id="UP000307169">
    <property type="component" value="Unassembled WGS sequence"/>
</dbReference>
<reference evidence="13 14" key="1">
    <citation type="submission" date="2019-03" db="EMBL/GenBank/DDBJ databases">
        <title>Sequencing 25 genomes of Wallemia mellicola.</title>
        <authorList>
            <person name="Gostincar C."/>
        </authorList>
    </citation>
    <scope>NUCLEOTIDE SEQUENCE [LARGE SCALE GENOMIC DNA]</scope>
    <source>
        <strain evidence="8 15">EXF-1262</strain>
        <strain evidence="12 16">EXF-1274</strain>
        <strain evidence="10 13">EXF-1277</strain>
        <strain evidence="7 17">EXF-6152</strain>
        <strain evidence="11 18">EXF-757</strain>
        <strain evidence="9 14">EXF-8738</strain>
    </source>
</reference>
<accession>A0A4T0QDZ2</accession>
<evidence type="ECO:0000313" key="16">
    <source>
        <dbReference type="Proteomes" id="UP000309601"/>
    </source>
</evidence>
<sequence length="526" mass="59497">MTLTNRPMATSCTRCRARRVRCNGKQPCNACIKRGDDCLFSEKRKPGLKKGAGKQLEMRVAELEEQLSFYQNHHSHDSTSPSISTSSAFFTDNYTLNQSTVTQIVELFFHTLHLQTPFLNKSKPIPRLTLNAIIYSTLTFIKSDYICPLTAITLPLGIEEQASRSRDIVLNESNNSLDIDTIQALIILSWNSLRDGHNPVSWSHLFSLSRIINLIFKTRRSPFMQSTQLISITTDDTSTAFEESKRLFWSAFIIDRLASFTTGWSFGINNNQNVELPYYNLELDGDNRRAIDGFRSYVELFLLNDDIHSLLSTEVNLSNQQEVEDWRSIHKDISERIESLIPPTNSLPEVILLYNSTVLRHHSPYAYPPLTTPIFEASENSRSVCAQAANQVNVIASKLTAEMTDQNIYNPELKGITSSPIFVWNIWVAARNHLLAYSSAHDTSQGLPIEFYTLVQSLRVLEPTSRLANVYANVLDKISSCNLDTNILATARTSFTVLKDANDLTKTSIFTTDLDILFKDIFSNIV</sequence>
<evidence type="ECO:0000313" key="15">
    <source>
        <dbReference type="Proteomes" id="UP000307169"/>
    </source>
</evidence>
<organism evidence="8 15">
    <name type="scientific">Wallemia mellicola</name>
    <dbReference type="NCBI Taxonomy" id="1708541"/>
    <lineage>
        <taxon>Eukaryota</taxon>
        <taxon>Fungi</taxon>
        <taxon>Dikarya</taxon>
        <taxon>Basidiomycota</taxon>
        <taxon>Wallemiomycotina</taxon>
        <taxon>Wallemiomycetes</taxon>
        <taxon>Wallemiales</taxon>
        <taxon>Wallemiaceae</taxon>
        <taxon>Wallemia</taxon>
    </lineage>
</organism>
<dbReference type="InterPro" id="IPR007219">
    <property type="entry name" value="XnlR_reg_dom"/>
</dbReference>
<dbReference type="Proteomes" id="UP000309601">
    <property type="component" value="Unassembled WGS sequence"/>
</dbReference>
<dbReference type="EMBL" id="SPRC01000015">
    <property type="protein sequence ID" value="TIB80530.1"/>
    <property type="molecule type" value="Genomic_DNA"/>
</dbReference>
<dbReference type="InterPro" id="IPR050815">
    <property type="entry name" value="TF_fung"/>
</dbReference>
<dbReference type="GO" id="GO:0006351">
    <property type="term" value="P:DNA-templated transcription"/>
    <property type="evidence" value="ECO:0007669"/>
    <property type="project" value="InterPro"/>
</dbReference>
<dbReference type="CDD" id="cd12148">
    <property type="entry name" value="fungal_TF_MHR"/>
    <property type="match status" value="1"/>
</dbReference>
<dbReference type="Gene3D" id="4.10.240.10">
    <property type="entry name" value="Zn(2)-C6 fungal-type DNA-binding domain"/>
    <property type="match status" value="1"/>
</dbReference>